<dbReference type="InterPro" id="IPR035513">
    <property type="entry name" value="Invertase/methylesterase_inhib"/>
</dbReference>
<dbReference type="Pfam" id="PF04043">
    <property type="entry name" value="PMEI"/>
    <property type="match status" value="1"/>
</dbReference>
<name>A0AAQ3KHV4_9LILI</name>
<dbReference type="PANTHER" id="PTHR31080">
    <property type="entry name" value="PECTINESTERASE INHIBITOR-LIKE"/>
    <property type="match status" value="1"/>
</dbReference>
<reference evidence="3 4" key="1">
    <citation type="submission" date="2023-10" db="EMBL/GenBank/DDBJ databases">
        <title>Chromosome-scale genome assembly provides insights into flower coloration mechanisms of Canna indica.</title>
        <authorList>
            <person name="Li C."/>
        </authorList>
    </citation>
    <scope>NUCLEOTIDE SEQUENCE [LARGE SCALE GENOMIC DNA]</scope>
    <source>
        <tissue evidence="3">Flower</tissue>
    </source>
</reference>
<dbReference type="AlphaFoldDB" id="A0AAQ3KHV4"/>
<dbReference type="Proteomes" id="UP001327560">
    <property type="component" value="Chromosome 5"/>
</dbReference>
<accession>A0AAQ3KHV4</accession>
<proteinExistence type="predicted"/>
<dbReference type="InterPro" id="IPR006501">
    <property type="entry name" value="Pectinesterase_inhib_dom"/>
</dbReference>
<keyword evidence="1" id="KW-0732">Signal</keyword>
<dbReference type="GO" id="GO:0004857">
    <property type="term" value="F:enzyme inhibitor activity"/>
    <property type="evidence" value="ECO:0007669"/>
    <property type="project" value="InterPro"/>
</dbReference>
<dbReference type="Gene3D" id="1.20.140.40">
    <property type="entry name" value="Invertase/pectin methylesterase inhibitor family protein"/>
    <property type="match status" value="1"/>
</dbReference>
<organism evidence="3 4">
    <name type="scientific">Canna indica</name>
    <name type="common">Indian-shot</name>
    <dbReference type="NCBI Taxonomy" id="4628"/>
    <lineage>
        <taxon>Eukaryota</taxon>
        <taxon>Viridiplantae</taxon>
        <taxon>Streptophyta</taxon>
        <taxon>Embryophyta</taxon>
        <taxon>Tracheophyta</taxon>
        <taxon>Spermatophyta</taxon>
        <taxon>Magnoliopsida</taxon>
        <taxon>Liliopsida</taxon>
        <taxon>Zingiberales</taxon>
        <taxon>Cannaceae</taxon>
        <taxon>Canna</taxon>
    </lineage>
</organism>
<dbReference type="SMART" id="SM00856">
    <property type="entry name" value="PMEI"/>
    <property type="match status" value="1"/>
</dbReference>
<dbReference type="NCBIfam" id="TIGR01614">
    <property type="entry name" value="PME_inhib"/>
    <property type="match status" value="1"/>
</dbReference>
<dbReference type="EMBL" id="CP136894">
    <property type="protein sequence ID" value="WOL06692.1"/>
    <property type="molecule type" value="Genomic_DNA"/>
</dbReference>
<dbReference type="PANTHER" id="PTHR31080:SF274">
    <property type="entry name" value="PECTINESTERASE_PECTINESTERASE INHIBITOR 26"/>
    <property type="match status" value="1"/>
</dbReference>
<evidence type="ECO:0000313" key="3">
    <source>
        <dbReference type="EMBL" id="WOL06692.1"/>
    </source>
</evidence>
<dbReference type="InterPro" id="IPR051955">
    <property type="entry name" value="PME_Inhibitor"/>
</dbReference>
<dbReference type="CDD" id="cd15800">
    <property type="entry name" value="PMEI-like_2"/>
    <property type="match status" value="1"/>
</dbReference>
<feature type="domain" description="Pectinesterase inhibitor" evidence="2">
    <location>
        <begin position="58"/>
        <end position="204"/>
    </location>
</feature>
<evidence type="ECO:0000259" key="2">
    <source>
        <dbReference type="SMART" id="SM00856"/>
    </source>
</evidence>
<keyword evidence="4" id="KW-1185">Reference proteome</keyword>
<dbReference type="SUPFAM" id="SSF101148">
    <property type="entry name" value="Plant invertase/pectin methylesterase inhibitor"/>
    <property type="match status" value="1"/>
</dbReference>
<sequence>MQLVRRPNSSGAIDFKLRSSSSLENPPLSNNTREKEVTMSPNQTLLVLLSIFSLSSLAFAGDSSPLCARLDCASICEYAIRTYSRNYDKIDAMSLLSMHVDLAIDHTQAAKTGAEHYKSEHNLSHMENGATDICIEEYGDALDDLNKGRDAARAGDAGTSNSMLSAVIAYYTTCDDAFGEIPASNPMAKQDEFLRKMVNNALGLGQIALGNE</sequence>
<protein>
    <recommendedName>
        <fullName evidence="2">Pectinesterase inhibitor domain-containing protein</fullName>
    </recommendedName>
</protein>
<evidence type="ECO:0000313" key="4">
    <source>
        <dbReference type="Proteomes" id="UP001327560"/>
    </source>
</evidence>
<evidence type="ECO:0000256" key="1">
    <source>
        <dbReference type="ARBA" id="ARBA00022729"/>
    </source>
</evidence>
<gene>
    <name evidence="3" type="ORF">Cni_G15426</name>
</gene>